<keyword evidence="1" id="KW-1133">Transmembrane helix</keyword>
<sequence>MDLVAQILLTSIVWGPALLVLYWVIRLAVRHGMEDAQRIRQGDRKRAEISETIRRHQTTYGGSAPE</sequence>
<proteinExistence type="predicted"/>
<evidence type="ECO:0000256" key="1">
    <source>
        <dbReference type="SAM" id="Phobius"/>
    </source>
</evidence>
<feature type="transmembrane region" description="Helical" evidence="1">
    <location>
        <begin position="6"/>
        <end position="25"/>
    </location>
</feature>
<dbReference type="AlphaFoldDB" id="A0A6J7L9F4"/>
<name>A0A6J7L9F4_9ZZZZ</name>
<protein>
    <submittedName>
        <fullName evidence="2">Unannotated protein</fullName>
    </submittedName>
</protein>
<accession>A0A6J7L9F4</accession>
<gene>
    <name evidence="2" type="ORF">UFOPK3662_03448</name>
</gene>
<evidence type="ECO:0000313" key="2">
    <source>
        <dbReference type="EMBL" id="CAB4963532.1"/>
    </source>
</evidence>
<organism evidence="2">
    <name type="scientific">freshwater metagenome</name>
    <dbReference type="NCBI Taxonomy" id="449393"/>
    <lineage>
        <taxon>unclassified sequences</taxon>
        <taxon>metagenomes</taxon>
        <taxon>ecological metagenomes</taxon>
    </lineage>
</organism>
<keyword evidence="1" id="KW-0812">Transmembrane</keyword>
<keyword evidence="1" id="KW-0472">Membrane</keyword>
<reference evidence="2" key="1">
    <citation type="submission" date="2020-05" db="EMBL/GenBank/DDBJ databases">
        <authorList>
            <person name="Chiriac C."/>
            <person name="Salcher M."/>
            <person name="Ghai R."/>
            <person name="Kavagutti S V."/>
        </authorList>
    </citation>
    <scope>NUCLEOTIDE SEQUENCE</scope>
</reference>
<dbReference type="EMBL" id="CAFBMW010000043">
    <property type="protein sequence ID" value="CAB4963532.1"/>
    <property type="molecule type" value="Genomic_DNA"/>
</dbReference>